<reference evidence="1" key="1">
    <citation type="submission" date="2015-10" db="EMBL/GenBank/DDBJ databases">
        <title>Description of Candidatus Tenderia electrophaga gen. nov, sp. nov., an Uncultivated Electroautotroph from a Biocathode Enrichment.</title>
        <authorList>
            <person name="Eddie B.J."/>
            <person name="Malanoski A.P."/>
            <person name="Wang Z."/>
            <person name="Hall R.J."/>
            <person name="Oh S.D."/>
            <person name="Heiner C."/>
            <person name="Lin B."/>
            <person name="Strycharz-Glaven S.M."/>
        </authorList>
    </citation>
    <scope>NUCLEOTIDE SEQUENCE [LARGE SCALE GENOMIC DNA]</scope>
    <source>
        <strain evidence="1">NRL1</strain>
    </source>
</reference>
<organism evidence="1 2">
    <name type="scientific">Candidatus Tenderia electrophaga</name>
    <dbReference type="NCBI Taxonomy" id="1748243"/>
    <lineage>
        <taxon>Bacteria</taxon>
        <taxon>Pseudomonadati</taxon>
        <taxon>Pseudomonadota</taxon>
        <taxon>Gammaproteobacteria</taxon>
        <taxon>Candidatus Tenderiales</taxon>
        <taxon>Candidatus Tenderiaceae</taxon>
        <taxon>Candidatus Tenderia</taxon>
    </lineage>
</organism>
<proteinExistence type="predicted"/>
<sequence length="233" mass="25858">MDINKVQYKLIFPDGPERVLELHLRSDTLVPVAWLPPKPPEWAALEFQKCTNCPLKPNEHAYCPAALNLVKLVEDYNDLDLLDTVKLEVKTADRAVIVSATVQKALGSLIGLLMATSDCPHAAYFRPLARFHLPLATEAETIYRAVTAYAMAQFVRRQAGKEGAADLDGLSEIYANLETVNTGLSARLKAARQDGSIARSLMEWDVFSGMFPMRAEAVMESMRPLFSAYLSDK</sequence>
<dbReference type="EMBL" id="CP013099">
    <property type="protein sequence ID" value="ALP53536.1"/>
    <property type="molecule type" value="Genomic_DNA"/>
</dbReference>
<dbReference type="STRING" id="1748243.Tel_10525"/>
<gene>
    <name evidence="1" type="ORF">Tel_10525</name>
</gene>
<evidence type="ECO:0000313" key="2">
    <source>
        <dbReference type="Proteomes" id="UP000055136"/>
    </source>
</evidence>
<dbReference type="InterPro" id="IPR054196">
    <property type="entry name" value="DUF6901"/>
</dbReference>
<keyword evidence="2" id="KW-1185">Reference proteome</keyword>
<dbReference type="Pfam" id="PF21842">
    <property type="entry name" value="DUF6901"/>
    <property type="match status" value="1"/>
</dbReference>
<dbReference type="KEGG" id="tee:Tel_10525"/>
<protein>
    <submittedName>
        <fullName evidence="1">Uncharacterized protein</fullName>
    </submittedName>
</protein>
<dbReference type="Proteomes" id="UP000055136">
    <property type="component" value="Chromosome"/>
</dbReference>
<accession>A0A0S2TEF8</accession>
<evidence type="ECO:0000313" key="1">
    <source>
        <dbReference type="EMBL" id="ALP53536.1"/>
    </source>
</evidence>
<dbReference type="AlphaFoldDB" id="A0A0S2TEF8"/>
<name>A0A0S2TEF8_9GAMM</name>